<dbReference type="EMBL" id="SRZK01000490">
    <property type="protein sequence ID" value="TGZ00467.1"/>
    <property type="molecule type" value="Genomic_DNA"/>
</dbReference>
<dbReference type="InterPro" id="IPR025361">
    <property type="entry name" value="DUF4265"/>
</dbReference>
<evidence type="ECO:0000313" key="2">
    <source>
        <dbReference type="Proteomes" id="UP000306274"/>
    </source>
</evidence>
<reference evidence="1 2" key="1">
    <citation type="submission" date="2019-04" db="EMBL/GenBank/DDBJ databases">
        <title>Streptomyces rhizosphaericola sp. nov., an actinobacterium isolated from the wheat rhizosphere.</title>
        <authorList>
            <person name="Vargas Hoyos H.A."/>
            <person name="Santos S.N."/>
            <person name="Genuario D.B."/>
            <person name="Melo I.S."/>
            <person name="Da Silva L.J."/>
            <person name="Da Silva F.S.P."/>
            <person name="Zucchi T.D."/>
        </authorList>
    </citation>
    <scope>NUCLEOTIDE SEQUENCE [LARGE SCALE GENOMIC DNA]</scope>
    <source>
        <strain evidence="1 2">1AS2c</strain>
    </source>
</reference>
<proteinExistence type="predicted"/>
<sequence>MSSLDAGAPRPARDGPPPPGVGRRIKVWFRFVPREDWLPYDTEGLWATRLSADTARVDNVPFLQDGVAEGETVRFTTDADGVHWATGRVADSGNCTVRVLPVPDGPLGRDARAVHERFSPFGLGGEVFSADFPLVALTVPGGADFRAIKALLVRGQDEGWWHFEIGCATEAWRRA</sequence>
<gene>
    <name evidence="1" type="ORF">E5Z02_29995</name>
</gene>
<comment type="caution">
    <text evidence="1">The sequence shown here is derived from an EMBL/GenBank/DDBJ whole genome shotgun (WGS) entry which is preliminary data.</text>
</comment>
<keyword evidence="2" id="KW-1185">Reference proteome</keyword>
<dbReference type="Proteomes" id="UP000306274">
    <property type="component" value="Unassembled WGS sequence"/>
</dbReference>
<dbReference type="Pfam" id="PF14085">
    <property type="entry name" value="DUF4265"/>
    <property type="match status" value="1"/>
</dbReference>
<name>A0ABY2P6P6_9ACTN</name>
<organism evidence="1 2">
    <name type="scientific">Streptomyces rhizosphaericola</name>
    <dbReference type="NCBI Taxonomy" id="2564098"/>
    <lineage>
        <taxon>Bacteria</taxon>
        <taxon>Bacillati</taxon>
        <taxon>Actinomycetota</taxon>
        <taxon>Actinomycetes</taxon>
        <taxon>Kitasatosporales</taxon>
        <taxon>Streptomycetaceae</taxon>
        <taxon>Streptomyces</taxon>
    </lineage>
</organism>
<evidence type="ECO:0000313" key="1">
    <source>
        <dbReference type="EMBL" id="TGZ00467.1"/>
    </source>
</evidence>
<protein>
    <submittedName>
        <fullName evidence="1">DUF4265 domain-containing protein</fullName>
    </submittedName>
</protein>
<dbReference type="RefSeq" id="WP_084992432.1">
    <property type="nucleotide sequence ID" value="NZ_JBLLLO010000066.1"/>
</dbReference>
<accession>A0ABY2P6P6</accession>